<keyword evidence="7" id="KW-1185">Reference proteome</keyword>
<dbReference type="PANTHER" id="PTHR33823">
    <property type="entry name" value="RNA POLYMERASE-BINDING TRANSCRIPTION FACTOR DKSA-RELATED"/>
    <property type="match status" value="1"/>
</dbReference>
<feature type="zinc finger region" description="dksA C4-type" evidence="4">
    <location>
        <begin position="83"/>
        <end position="107"/>
    </location>
</feature>
<accession>A0ABY9XCC0</accession>
<keyword evidence="1" id="KW-0479">Metal-binding</keyword>
<keyword evidence="2" id="KW-0863">Zinc-finger</keyword>
<reference evidence="6 7" key="1">
    <citation type="submission" date="2019-08" db="EMBL/GenBank/DDBJ databases">
        <title>Archangium and Cystobacter genomes.</title>
        <authorList>
            <person name="Chen I.-C.K."/>
            <person name="Wielgoss S."/>
        </authorList>
    </citation>
    <scope>NUCLEOTIDE SEQUENCE [LARGE SCALE GENOMIC DNA]</scope>
    <source>
        <strain evidence="6 7">Cbm 6</strain>
    </source>
</reference>
<feature type="domain" description="Zinc finger DksA/TraR C4-type" evidence="5">
    <location>
        <begin position="80"/>
        <end position="109"/>
    </location>
</feature>
<protein>
    <submittedName>
        <fullName evidence="6">TraR/DksA family transcriptional regulator</fullName>
    </submittedName>
</protein>
<dbReference type="EMBL" id="CP043494">
    <property type="protein sequence ID" value="WNG53030.1"/>
    <property type="molecule type" value="Genomic_DNA"/>
</dbReference>
<dbReference type="InterPro" id="IPR000962">
    <property type="entry name" value="Znf_DskA_TraR"/>
</dbReference>
<evidence type="ECO:0000313" key="7">
    <source>
        <dbReference type="Proteomes" id="UP001611383"/>
    </source>
</evidence>
<evidence type="ECO:0000256" key="3">
    <source>
        <dbReference type="ARBA" id="ARBA00022833"/>
    </source>
</evidence>
<dbReference type="Proteomes" id="UP001611383">
    <property type="component" value="Chromosome"/>
</dbReference>
<proteinExistence type="predicted"/>
<gene>
    <name evidence="6" type="ORF">F0U60_49940</name>
</gene>
<evidence type="ECO:0000256" key="4">
    <source>
        <dbReference type="PROSITE-ProRule" id="PRU00510"/>
    </source>
</evidence>
<dbReference type="Gene3D" id="1.20.120.910">
    <property type="entry name" value="DksA, coiled-coil domain"/>
    <property type="match status" value="1"/>
</dbReference>
<evidence type="ECO:0000256" key="2">
    <source>
        <dbReference type="ARBA" id="ARBA00022771"/>
    </source>
</evidence>
<evidence type="ECO:0000259" key="5">
    <source>
        <dbReference type="Pfam" id="PF01258"/>
    </source>
</evidence>
<evidence type="ECO:0000313" key="6">
    <source>
        <dbReference type="EMBL" id="WNG53030.1"/>
    </source>
</evidence>
<organism evidence="6 7">
    <name type="scientific">Archangium minus</name>
    <dbReference type="NCBI Taxonomy" id="83450"/>
    <lineage>
        <taxon>Bacteria</taxon>
        <taxon>Pseudomonadati</taxon>
        <taxon>Myxococcota</taxon>
        <taxon>Myxococcia</taxon>
        <taxon>Myxococcales</taxon>
        <taxon>Cystobacterineae</taxon>
        <taxon>Archangiaceae</taxon>
        <taxon>Archangium</taxon>
    </lineage>
</organism>
<evidence type="ECO:0000256" key="1">
    <source>
        <dbReference type="ARBA" id="ARBA00022723"/>
    </source>
</evidence>
<dbReference type="InterPro" id="IPR037187">
    <property type="entry name" value="DnaK_N"/>
</dbReference>
<dbReference type="Pfam" id="PF01258">
    <property type="entry name" value="zf-dskA_traR"/>
    <property type="match status" value="1"/>
</dbReference>
<keyword evidence="3" id="KW-0862">Zinc</keyword>
<name>A0ABY9XCC0_9BACT</name>
<dbReference type="PANTHER" id="PTHR33823:SF4">
    <property type="entry name" value="GENERAL STRESS PROTEIN 16O"/>
    <property type="match status" value="1"/>
</dbReference>
<sequence length="113" mass="12827">MDTWENEARAALLQRRSSLRGLLRETLVEAEGLRNKRAADPVDESVEARAEAVLERLSEREQRELKDIDDALVRIAQGHFGHCARCGGAIGRHRLRAIPEARHCMACSEELRR</sequence>
<dbReference type="SUPFAM" id="SSF57716">
    <property type="entry name" value="Glucocorticoid receptor-like (DNA-binding domain)"/>
    <property type="match status" value="1"/>
</dbReference>
<dbReference type="PROSITE" id="PS51128">
    <property type="entry name" value="ZF_DKSA_2"/>
    <property type="match status" value="1"/>
</dbReference>
<dbReference type="SUPFAM" id="SSF109635">
    <property type="entry name" value="DnaK suppressor protein DksA, alpha-hairpin domain"/>
    <property type="match status" value="1"/>
</dbReference>